<dbReference type="Proteomes" id="UP000256779">
    <property type="component" value="Unassembled WGS sequence"/>
</dbReference>
<organism evidence="2 3">
    <name type="scientific">Marinoscillum furvescens DSM 4134</name>
    <dbReference type="NCBI Taxonomy" id="1122208"/>
    <lineage>
        <taxon>Bacteria</taxon>
        <taxon>Pseudomonadati</taxon>
        <taxon>Bacteroidota</taxon>
        <taxon>Cytophagia</taxon>
        <taxon>Cytophagales</taxon>
        <taxon>Reichenbachiellaceae</taxon>
        <taxon>Marinoscillum</taxon>
    </lineage>
</organism>
<gene>
    <name evidence="2" type="ORF">C7460_10866</name>
</gene>
<evidence type="ECO:0000256" key="1">
    <source>
        <dbReference type="SAM" id="SignalP"/>
    </source>
</evidence>
<keyword evidence="3" id="KW-1185">Reference proteome</keyword>
<protein>
    <recommendedName>
        <fullName evidence="4">DUF4249 family protein</fullName>
    </recommendedName>
</protein>
<dbReference type="RefSeq" id="WP_115867985.1">
    <property type="nucleotide sequence ID" value="NZ_QREG01000008.1"/>
</dbReference>
<dbReference type="PROSITE" id="PS51257">
    <property type="entry name" value="PROKAR_LIPOPROTEIN"/>
    <property type="match status" value="1"/>
</dbReference>
<accession>A0A3D9L3R8</accession>
<feature type="signal peptide" evidence="1">
    <location>
        <begin position="1"/>
        <end position="23"/>
    </location>
</feature>
<name>A0A3D9L3R8_MARFU</name>
<sequence>MKTLLKPLSLLAVIALLMMSCQQDVPDAPEGELVTMKLNLSDELKTRDIPFSDGRVASATEYTVYGIQVNTVTNTGTQPYAHGVFDDTTGFEISVISGNTYEVSATAFQKGTGFGLYSSSNYDGSIYFSSPFYRELTNSFDYQNNSSISIYDSYTSTFTKSDSSSVAWHQRPEIDRYLSQYDQFIGAESTTLDVDLYRANFGVQIYADSLNEGKLVVNLQSAPSIELTTSNTFSDLKILQFRNLWNLQNAPDNYEEYVYTTIFHEKVVNGDTVTNPIYDNSILFKRNFIKQIYVTVPSEGSGGSAGLNLRLEDVQFQYDSLFIGG</sequence>
<evidence type="ECO:0008006" key="4">
    <source>
        <dbReference type="Google" id="ProtNLM"/>
    </source>
</evidence>
<proteinExistence type="predicted"/>
<evidence type="ECO:0000313" key="2">
    <source>
        <dbReference type="EMBL" id="RED99450.1"/>
    </source>
</evidence>
<dbReference type="OrthoDB" id="670036at2"/>
<evidence type="ECO:0000313" key="3">
    <source>
        <dbReference type="Proteomes" id="UP000256779"/>
    </source>
</evidence>
<keyword evidence="1" id="KW-0732">Signal</keyword>
<dbReference type="EMBL" id="QREG01000008">
    <property type="protein sequence ID" value="RED99450.1"/>
    <property type="molecule type" value="Genomic_DNA"/>
</dbReference>
<reference evidence="2 3" key="1">
    <citation type="submission" date="2018-07" db="EMBL/GenBank/DDBJ databases">
        <title>Genomic Encyclopedia of Type Strains, Phase IV (KMG-IV): sequencing the most valuable type-strain genomes for metagenomic binning, comparative biology and taxonomic classification.</title>
        <authorList>
            <person name="Goeker M."/>
        </authorList>
    </citation>
    <scope>NUCLEOTIDE SEQUENCE [LARGE SCALE GENOMIC DNA]</scope>
    <source>
        <strain evidence="2 3">DSM 4134</strain>
    </source>
</reference>
<dbReference type="AlphaFoldDB" id="A0A3D9L3R8"/>
<comment type="caution">
    <text evidence="2">The sequence shown here is derived from an EMBL/GenBank/DDBJ whole genome shotgun (WGS) entry which is preliminary data.</text>
</comment>
<feature type="chain" id="PRO_5017672040" description="DUF4249 family protein" evidence="1">
    <location>
        <begin position="24"/>
        <end position="325"/>
    </location>
</feature>